<dbReference type="NCBIfam" id="TIGR00921">
    <property type="entry name" value="2A067"/>
    <property type="match status" value="1"/>
</dbReference>
<feature type="transmembrane region" description="Helical" evidence="7">
    <location>
        <begin position="542"/>
        <end position="561"/>
    </location>
</feature>
<dbReference type="PANTHER" id="PTHR33406:SF6">
    <property type="entry name" value="MEMBRANE PROTEIN YDGH-RELATED"/>
    <property type="match status" value="1"/>
</dbReference>
<organism evidence="9 10">
    <name type="scientific">Irregularibacter muris</name>
    <dbReference type="NCBI Taxonomy" id="1796619"/>
    <lineage>
        <taxon>Bacteria</taxon>
        <taxon>Bacillati</taxon>
        <taxon>Bacillota</taxon>
        <taxon>Clostridia</taxon>
        <taxon>Eubacteriales</taxon>
        <taxon>Eubacteriaceae</taxon>
        <taxon>Irregularibacter</taxon>
    </lineage>
</organism>
<dbReference type="Pfam" id="PF03176">
    <property type="entry name" value="MMPL"/>
    <property type="match status" value="2"/>
</dbReference>
<dbReference type="AlphaFoldDB" id="A0AAE3L0B1"/>
<dbReference type="InterPro" id="IPR000731">
    <property type="entry name" value="SSD"/>
</dbReference>
<evidence type="ECO:0000256" key="4">
    <source>
        <dbReference type="ARBA" id="ARBA00022692"/>
    </source>
</evidence>
<evidence type="ECO:0000256" key="6">
    <source>
        <dbReference type="ARBA" id="ARBA00023136"/>
    </source>
</evidence>
<feature type="domain" description="SSD" evidence="8">
    <location>
        <begin position="567"/>
        <end position="684"/>
    </location>
</feature>
<name>A0AAE3L0B1_9FIRM</name>
<accession>A0AAE3L0B1</accession>
<dbReference type="SUPFAM" id="SSF82866">
    <property type="entry name" value="Multidrug efflux transporter AcrB transmembrane domain"/>
    <property type="match status" value="2"/>
</dbReference>
<dbReference type="Gene3D" id="1.20.1640.10">
    <property type="entry name" value="Multidrug efflux transporter AcrB transmembrane domain"/>
    <property type="match status" value="2"/>
</dbReference>
<reference evidence="9" key="1">
    <citation type="submission" date="2022-07" db="EMBL/GenBank/DDBJ databases">
        <title>Enhanced cultured diversity of the mouse gut microbiota enables custom-made synthetic communities.</title>
        <authorList>
            <person name="Afrizal A."/>
        </authorList>
    </citation>
    <scope>NUCLEOTIDE SEQUENCE</scope>
    <source>
        <strain evidence="9">DSM 28593</strain>
    </source>
</reference>
<dbReference type="PROSITE" id="PS50156">
    <property type="entry name" value="SSD"/>
    <property type="match status" value="2"/>
</dbReference>
<evidence type="ECO:0000313" key="9">
    <source>
        <dbReference type="EMBL" id="MCR1899612.1"/>
    </source>
</evidence>
<feature type="transmembrane region" description="Helical" evidence="7">
    <location>
        <begin position="593"/>
        <end position="611"/>
    </location>
</feature>
<evidence type="ECO:0000256" key="2">
    <source>
        <dbReference type="ARBA" id="ARBA00010157"/>
    </source>
</evidence>
<sequence>MMNRIFHGIGNLIEKHPFKVLLVTLLIFAILIATGVPSMEMATGNETLVKTDNPAFISNKEMEDTFGGDSILVLFTDESGKKVLSLDNLQKMWNIEQKFQYEDNLFSFMSPASIVHQMTEAQSGKIKENALIISDGLDEMGNKLTEIGTELKNKELPDPKAVEEKLDNLMSRMNPESMMKQIGNQQGTEIQSKLLTMADGLGEMGEKLIDIGRELGSKDVPDPKAVEKKLSDFSEMTNVFNKLMGGQDNLGEGAGQLKGNLVNAADGLENISSQLNQMANQMGDNPQMQGQLTIISKKIKESSQGLSTMSEKTGMITEGSQNTSKTLDHMSSQLKQQIDEMKKGLSGGISPEELKTMSGGFVTMGENLTELSKGLSTMSEGNELLPDGFAVLSDLGPQLEKEMAEMKKGLSGGISPEELRNMSDGFVTMGGKLKEIGEGLHTFHDKSGMMVPNFPHNQKELDTILYEEDGVLRSMFSDVVIDDQNSLMVIKLQGNIGDEAKTQLAEDISNALDKEEFENVSYVVSGKPVLDSALKSEMRSNMVKMIGLAVIIMLIVLAIVFKVRWRMLSLLVILISVIATLGLMSILNVPITMVSMAVFPILIGLGIDYSIQFHNRYEEELSVQRTVGQMGTAVAIAVLATVLGFISLYASPVPMIQDFGNMLTIGVIIAFIGSIFILTPILHLRDNMAKSERSAKSGKTQSPYKESMLDRLLQSTTKLVLKLSIPILIAVIGLAALGFVVDGNVGVETDIESFMPQDMAALKDIHQIRDKKGSTDQIAIYMKDDNILAKENLQWMQSKTKDLEEKYKNIVVDAKSIDALVGNLSSEEDLTTEEYMDIIDSLPEQQRGMFISEDGTQSVILLNIEHLAIGDLQDFVTNLKEEVKDAPMEVEVTGKSVLDVEMVKGLTSGRIQMTLIGLGLVFVALLILYRNLFKALIPIFPVVLIVGMSSGIMYLLGIKFTPITSTLGALVLGMGTEMTVMLLERYIEERKTGKDKLESMMVATTMIGKAIVASGLTTVGGFSVLMASEFIILKDFGLMTVINITLALLSTFIVLPPTITLFDGFLFSKKEKREVEGLSH</sequence>
<feature type="transmembrane region" description="Helical" evidence="7">
    <location>
        <begin position="719"/>
        <end position="741"/>
    </location>
</feature>
<dbReference type="Proteomes" id="UP001205748">
    <property type="component" value="Unassembled WGS sequence"/>
</dbReference>
<keyword evidence="10" id="KW-1185">Reference proteome</keyword>
<evidence type="ECO:0000256" key="3">
    <source>
        <dbReference type="ARBA" id="ARBA00022475"/>
    </source>
</evidence>
<feature type="transmembrane region" description="Helical" evidence="7">
    <location>
        <begin position="632"/>
        <end position="650"/>
    </location>
</feature>
<comment type="subcellular location">
    <subcellularLocation>
        <location evidence="1">Cell membrane</location>
        <topology evidence="1">Multi-pass membrane protein</topology>
    </subcellularLocation>
</comment>
<keyword evidence="6 7" id="KW-0472">Membrane</keyword>
<comment type="similarity">
    <text evidence="2">Belongs to the resistance-nodulation-cell division (RND) (TC 2.A.6) family. MmpL subfamily.</text>
</comment>
<keyword evidence="4 7" id="KW-0812">Transmembrane</keyword>
<gene>
    <name evidence="9" type="ORF">NSA47_11555</name>
</gene>
<evidence type="ECO:0000256" key="5">
    <source>
        <dbReference type="ARBA" id="ARBA00022989"/>
    </source>
</evidence>
<evidence type="ECO:0000313" key="10">
    <source>
        <dbReference type="Proteomes" id="UP001205748"/>
    </source>
</evidence>
<evidence type="ECO:0000256" key="7">
    <source>
        <dbReference type="SAM" id="Phobius"/>
    </source>
</evidence>
<feature type="transmembrane region" description="Helical" evidence="7">
    <location>
        <begin position="1004"/>
        <end position="1026"/>
    </location>
</feature>
<dbReference type="GO" id="GO:0005886">
    <property type="term" value="C:plasma membrane"/>
    <property type="evidence" value="ECO:0007669"/>
    <property type="project" value="UniProtKB-SubCell"/>
</dbReference>
<comment type="caution">
    <text evidence="9">The sequence shown here is derived from an EMBL/GenBank/DDBJ whole genome shotgun (WGS) entry which is preliminary data.</text>
</comment>
<feature type="transmembrane region" description="Helical" evidence="7">
    <location>
        <begin position="911"/>
        <end position="929"/>
    </location>
</feature>
<dbReference type="PANTHER" id="PTHR33406">
    <property type="entry name" value="MEMBRANE PROTEIN MJ1562-RELATED"/>
    <property type="match status" value="1"/>
</dbReference>
<keyword evidence="5 7" id="KW-1133">Transmembrane helix</keyword>
<dbReference type="InterPro" id="IPR004869">
    <property type="entry name" value="MMPL_dom"/>
</dbReference>
<dbReference type="EMBL" id="JANKAS010000011">
    <property type="protein sequence ID" value="MCR1899612.1"/>
    <property type="molecule type" value="Genomic_DNA"/>
</dbReference>
<feature type="transmembrane region" description="Helical" evidence="7">
    <location>
        <begin position="662"/>
        <end position="684"/>
    </location>
</feature>
<keyword evidence="3" id="KW-1003">Cell membrane</keyword>
<feature type="transmembrane region" description="Helical" evidence="7">
    <location>
        <begin position="1038"/>
        <end position="1062"/>
    </location>
</feature>
<feature type="transmembrane region" description="Helical" evidence="7">
    <location>
        <begin position="568"/>
        <end position="587"/>
    </location>
</feature>
<protein>
    <submittedName>
        <fullName evidence="9">Hydrophobe/amphiphile efflux-3 (HAE3) family transporter</fullName>
    </submittedName>
</protein>
<evidence type="ECO:0000256" key="1">
    <source>
        <dbReference type="ARBA" id="ARBA00004651"/>
    </source>
</evidence>
<dbReference type="InterPro" id="IPR050545">
    <property type="entry name" value="Mycobact_MmpL"/>
</dbReference>
<proteinExistence type="inferred from homology"/>
<evidence type="ECO:0000259" key="8">
    <source>
        <dbReference type="PROSITE" id="PS50156"/>
    </source>
</evidence>
<feature type="domain" description="SSD" evidence="8">
    <location>
        <begin position="935"/>
        <end position="1061"/>
    </location>
</feature>
<feature type="transmembrane region" description="Helical" evidence="7">
    <location>
        <begin position="936"/>
        <end position="957"/>
    </location>
</feature>